<evidence type="ECO:0000313" key="2">
    <source>
        <dbReference type="Proteomes" id="UP000276133"/>
    </source>
</evidence>
<name>A0A3M7T4J8_BRAPC</name>
<dbReference type="Proteomes" id="UP000276133">
    <property type="component" value="Unassembled WGS sequence"/>
</dbReference>
<sequence>MSFGQKAPDSLKENSNENMSLMNIMANNISTKKARKSFYLNVKSWSTARWRQIILSDGVNIEKAT</sequence>
<dbReference type="AlphaFoldDB" id="A0A3M7T4J8"/>
<evidence type="ECO:0000313" key="1">
    <source>
        <dbReference type="EMBL" id="RNA42966.1"/>
    </source>
</evidence>
<proteinExistence type="predicted"/>
<comment type="caution">
    <text evidence="1">The sequence shown here is derived from an EMBL/GenBank/DDBJ whole genome shotgun (WGS) entry which is preliminary data.</text>
</comment>
<keyword evidence="2" id="KW-1185">Reference proteome</keyword>
<gene>
    <name evidence="1" type="ORF">BpHYR1_011380</name>
</gene>
<organism evidence="1 2">
    <name type="scientific">Brachionus plicatilis</name>
    <name type="common">Marine rotifer</name>
    <name type="synonym">Brachionus muelleri</name>
    <dbReference type="NCBI Taxonomy" id="10195"/>
    <lineage>
        <taxon>Eukaryota</taxon>
        <taxon>Metazoa</taxon>
        <taxon>Spiralia</taxon>
        <taxon>Gnathifera</taxon>
        <taxon>Rotifera</taxon>
        <taxon>Eurotatoria</taxon>
        <taxon>Monogononta</taxon>
        <taxon>Pseudotrocha</taxon>
        <taxon>Ploima</taxon>
        <taxon>Brachionidae</taxon>
        <taxon>Brachionus</taxon>
    </lineage>
</organism>
<protein>
    <submittedName>
        <fullName evidence="1">Uncharacterized protein</fullName>
    </submittedName>
</protein>
<dbReference type="EMBL" id="REGN01000293">
    <property type="protein sequence ID" value="RNA42966.1"/>
    <property type="molecule type" value="Genomic_DNA"/>
</dbReference>
<reference evidence="1 2" key="1">
    <citation type="journal article" date="2018" name="Sci. Rep.">
        <title>Genomic signatures of local adaptation to the degree of environmental predictability in rotifers.</title>
        <authorList>
            <person name="Franch-Gras L."/>
            <person name="Hahn C."/>
            <person name="Garcia-Roger E.M."/>
            <person name="Carmona M.J."/>
            <person name="Serra M."/>
            <person name="Gomez A."/>
        </authorList>
    </citation>
    <scope>NUCLEOTIDE SEQUENCE [LARGE SCALE GENOMIC DNA]</scope>
    <source>
        <strain evidence="1">HYR1</strain>
    </source>
</reference>
<accession>A0A3M7T4J8</accession>